<sequence length="382" mass="42172">MKLKRVMLTAAALMLIGSMAGCGGKKTEEAADSKAAVQKEKDETKQTKKTEKEEEPAALEGKPVEADKEAFGNENLLTGVADLTDAAIGKRPVAVMVNNVEAAMPQYGVAEADIIFEIPVEGDKTRFMAMYGDYTQVPQVCSVRSCRAYFPAFSQGFDAFYVNWGIDDSMEDYLDALNMDQIEGITNTGGLFGRDQDRLNSGYALEHTGYFDGTRLVSYLESEGIRTDLAEDKKGAAFSFNGAEEQVKPAGSDCTDVNIDFGSQTAQFVYDAENKVYLKKMNKNPQIDGKTGTQLAFTNVFILETDISVRDDIGHKDVNWEGGDSYIGYYVSNGGVQKIHWSKEPNNENSYLKFYDESGKELKINRGKSYIAVNYKNQAQFS</sequence>
<dbReference type="Proteomes" id="UP000823886">
    <property type="component" value="Unassembled WGS sequence"/>
</dbReference>
<feature type="domain" description="DUF3048" evidence="3">
    <location>
        <begin position="77"/>
        <end position="225"/>
    </location>
</feature>
<evidence type="ECO:0000313" key="6">
    <source>
        <dbReference type="Proteomes" id="UP000823886"/>
    </source>
</evidence>
<evidence type="ECO:0000256" key="2">
    <source>
        <dbReference type="SAM" id="SignalP"/>
    </source>
</evidence>
<dbReference type="AlphaFoldDB" id="A0A9D2PS50"/>
<evidence type="ECO:0000259" key="3">
    <source>
        <dbReference type="Pfam" id="PF11258"/>
    </source>
</evidence>
<evidence type="ECO:0000313" key="5">
    <source>
        <dbReference type="EMBL" id="HJC64260.1"/>
    </source>
</evidence>
<organism evidence="5 6">
    <name type="scientific">Candidatus Blautia merdavium</name>
    <dbReference type="NCBI Taxonomy" id="2838494"/>
    <lineage>
        <taxon>Bacteria</taxon>
        <taxon>Bacillati</taxon>
        <taxon>Bacillota</taxon>
        <taxon>Clostridia</taxon>
        <taxon>Lachnospirales</taxon>
        <taxon>Lachnospiraceae</taxon>
        <taxon>Blautia</taxon>
    </lineage>
</organism>
<feature type="signal peptide" evidence="2">
    <location>
        <begin position="1"/>
        <end position="20"/>
    </location>
</feature>
<reference evidence="5" key="1">
    <citation type="journal article" date="2021" name="PeerJ">
        <title>Extensive microbial diversity within the chicken gut microbiome revealed by metagenomics and culture.</title>
        <authorList>
            <person name="Gilroy R."/>
            <person name="Ravi A."/>
            <person name="Getino M."/>
            <person name="Pursley I."/>
            <person name="Horton D.L."/>
            <person name="Alikhan N.F."/>
            <person name="Baker D."/>
            <person name="Gharbi K."/>
            <person name="Hall N."/>
            <person name="Watson M."/>
            <person name="Adriaenssens E.M."/>
            <person name="Foster-Nyarko E."/>
            <person name="Jarju S."/>
            <person name="Secka A."/>
            <person name="Antonio M."/>
            <person name="Oren A."/>
            <person name="Chaudhuri R.R."/>
            <person name="La Ragione R."/>
            <person name="Hildebrand F."/>
            <person name="Pallen M.J."/>
        </authorList>
    </citation>
    <scope>NUCLEOTIDE SEQUENCE</scope>
    <source>
        <strain evidence="5">ChiBcec2-3848</strain>
    </source>
</reference>
<evidence type="ECO:0000256" key="1">
    <source>
        <dbReference type="SAM" id="MobiDB-lite"/>
    </source>
</evidence>
<dbReference type="PROSITE" id="PS51257">
    <property type="entry name" value="PROKAR_LIPOPROTEIN"/>
    <property type="match status" value="1"/>
</dbReference>
<dbReference type="InterPro" id="IPR035328">
    <property type="entry name" value="DUF3048_C"/>
</dbReference>
<reference evidence="5" key="2">
    <citation type="submission" date="2021-04" db="EMBL/GenBank/DDBJ databases">
        <authorList>
            <person name="Gilroy R."/>
        </authorList>
    </citation>
    <scope>NUCLEOTIDE SEQUENCE</scope>
    <source>
        <strain evidence="5">ChiBcec2-3848</strain>
    </source>
</reference>
<feature type="chain" id="PRO_5039501588" evidence="2">
    <location>
        <begin position="21"/>
        <end position="382"/>
    </location>
</feature>
<dbReference type="InterPro" id="IPR023158">
    <property type="entry name" value="YerB-like_sf"/>
</dbReference>
<keyword evidence="2" id="KW-0732">Signal</keyword>
<feature type="compositionally biased region" description="Basic and acidic residues" evidence="1">
    <location>
        <begin position="25"/>
        <end position="52"/>
    </location>
</feature>
<feature type="domain" description="DUF3048" evidence="4">
    <location>
        <begin position="258"/>
        <end position="371"/>
    </location>
</feature>
<protein>
    <submittedName>
        <fullName evidence="5">DUF3048 domain-containing protein</fullName>
    </submittedName>
</protein>
<proteinExistence type="predicted"/>
<dbReference type="Pfam" id="PF17479">
    <property type="entry name" value="DUF3048_C"/>
    <property type="match status" value="1"/>
</dbReference>
<accession>A0A9D2PS50</accession>
<dbReference type="InterPro" id="IPR021416">
    <property type="entry name" value="DUF3048_N"/>
</dbReference>
<dbReference type="Gene3D" id="3.50.90.10">
    <property type="entry name" value="YerB-like"/>
    <property type="match status" value="1"/>
</dbReference>
<feature type="region of interest" description="Disordered" evidence="1">
    <location>
        <begin position="24"/>
        <end position="65"/>
    </location>
</feature>
<dbReference type="Pfam" id="PF11258">
    <property type="entry name" value="DUF3048"/>
    <property type="match status" value="1"/>
</dbReference>
<dbReference type="SUPFAM" id="SSF159774">
    <property type="entry name" value="YerB-like"/>
    <property type="match status" value="1"/>
</dbReference>
<gene>
    <name evidence="5" type="ORF">H9753_11680</name>
</gene>
<dbReference type="EMBL" id="DWVZ01000152">
    <property type="protein sequence ID" value="HJC64260.1"/>
    <property type="molecule type" value="Genomic_DNA"/>
</dbReference>
<evidence type="ECO:0000259" key="4">
    <source>
        <dbReference type="Pfam" id="PF17479"/>
    </source>
</evidence>
<comment type="caution">
    <text evidence="5">The sequence shown here is derived from an EMBL/GenBank/DDBJ whole genome shotgun (WGS) entry which is preliminary data.</text>
</comment>
<name>A0A9D2PS50_9FIRM</name>